<dbReference type="AlphaFoldDB" id="R0KRX2"/>
<protein>
    <recommendedName>
        <fullName evidence="3">FYR N-terminal domain-containing protein</fullName>
    </recommendedName>
</protein>
<keyword evidence="2" id="KW-1185">Reference proteome</keyword>
<sequence>MENKSFLLKRLEKALILRESLNKTLDQIKEEFINTESHVRTLLPLLYKSKPGLQLNKQNTFPFVPSPHITDFPFFARNSKYILALYNTGLPMKCIIPNPLPLVIYTNGYHSKRMYYKHKCHKDKDDNYIFYTCITRVVNNRLMFEIKTDDGLYILDNKLGAHETMLGLFKRKYEFEDIEDFFGLSSREIIDFIKLKFENK</sequence>
<dbReference type="Proteomes" id="UP000016927">
    <property type="component" value="Unassembled WGS sequence"/>
</dbReference>
<dbReference type="OrthoDB" id="2192852at2759"/>
<reference evidence="1 2" key="1">
    <citation type="journal article" date="2013" name="BMC Genomics">
        <title>Comparative genomics of parasitic silkworm microsporidia reveal an association between genome expansion and host adaptation.</title>
        <authorList>
            <person name="Pan G."/>
            <person name="Xu J."/>
            <person name="Li T."/>
            <person name="Xia Q."/>
            <person name="Liu S.L."/>
            <person name="Zhang G."/>
            <person name="Li S."/>
            <person name="Li C."/>
            <person name="Liu H."/>
            <person name="Yang L."/>
            <person name="Liu T."/>
            <person name="Zhang X."/>
            <person name="Wu Z."/>
            <person name="Fan W."/>
            <person name="Dang X."/>
            <person name="Xiang H."/>
            <person name="Tao M."/>
            <person name="Li Y."/>
            <person name="Hu J."/>
            <person name="Li Z."/>
            <person name="Lin L."/>
            <person name="Luo J."/>
            <person name="Geng L."/>
            <person name="Wang L."/>
            <person name="Long M."/>
            <person name="Wan Y."/>
            <person name="He N."/>
            <person name="Zhang Z."/>
            <person name="Lu C."/>
            <person name="Keeling P.J."/>
            <person name="Wang J."/>
            <person name="Xiang Z."/>
            <person name="Zhou Z."/>
        </authorList>
    </citation>
    <scope>NUCLEOTIDE SEQUENCE [LARGE SCALE GENOMIC DNA]</scope>
    <source>
        <strain evidence="2">CQ1 / CVCC 102059</strain>
    </source>
</reference>
<evidence type="ECO:0000313" key="1">
    <source>
        <dbReference type="EMBL" id="EOB12952.1"/>
    </source>
</evidence>
<organism evidence="1 2">
    <name type="scientific">Nosema bombycis (strain CQ1 / CVCC 102059)</name>
    <name type="common">Microsporidian parasite</name>
    <name type="synonym">Pebrine of silkworm</name>
    <dbReference type="NCBI Taxonomy" id="578461"/>
    <lineage>
        <taxon>Eukaryota</taxon>
        <taxon>Fungi</taxon>
        <taxon>Fungi incertae sedis</taxon>
        <taxon>Microsporidia</taxon>
        <taxon>Nosematidae</taxon>
        <taxon>Nosema</taxon>
    </lineage>
</organism>
<dbReference type="VEuPathDB" id="MicrosporidiaDB:NBO_298g0002"/>
<accession>R0KRX2</accession>
<dbReference type="HOGENOM" id="CLU_1378505_0_0_1"/>
<gene>
    <name evidence="1" type="ORF">NBO_298g0002</name>
</gene>
<name>R0KRX2_NOSB1</name>
<proteinExistence type="predicted"/>
<evidence type="ECO:0008006" key="3">
    <source>
        <dbReference type="Google" id="ProtNLM"/>
    </source>
</evidence>
<dbReference type="OMA" id="LVNIESH"/>
<evidence type="ECO:0000313" key="2">
    <source>
        <dbReference type="Proteomes" id="UP000016927"/>
    </source>
</evidence>
<dbReference type="EMBL" id="KB909206">
    <property type="protein sequence ID" value="EOB12952.1"/>
    <property type="molecule type" value="Genomic_DNA"/>
</dbReference>